<comment type="caution">
    <text evidence="1">The sequence shown here is derived from an EMBL/GenBank/DDBJ whole genome shotgun (WGS) entry which is preliminary data.</text>
</comment>
<name>A0A7W9L646_BREVE</name>
<proteinExistence type="predicted"/>
<reference evidence="1 2" key="1">
    <citation type="submission" date="2020-08" db="EMBL/GenBank/DDBJ databases">
        <title>Functional genomics of gut bacteria from endangered species of beetles.</title>
        <authorList>
            <person name="Carlos-Shanley C."/>
        </authorList>
    </citation>
    <scope>NUCLEOTIDE SEQUENCE [LARGE SCALE GENOMIC DNA]</scope>
    <source>
        <strain evidence="1 2">S00192</strain>
    </source>
</reference>
<accession>A0A7W9L646</accession>
<dbReference type="EMBL" id="JACHLJ010000002">
    <property type="protein sequence ID" value="MBB5772062.1"/>
    <property type="molecule type" value="Genomic_DNA"/>
</dbReference>
<dbReference type="Proteomes" id="UP000556201">
    <property type="component" value="Unassembled WGS sequence"/>
</dbReference>
<evidence type="ECO:0000313" key="1">
    <source>
        <dbReference type="EMBL" id="MBB5772062.1"/>
    </source>
</evidence>
<evidence type="ECO:0000313" key="2">
    <source>
        <dbReference type="Proteomes" id="UP000556201"/>
    </source>
</evidence>
<protein>
    <submittedName>
        <fullName evidence="1">Uncharacterized protein</fullName>
    </submittedName>
</protein>
<organism evidence="1 2">
    <name type="scientific">Brevundimonas vesicularis</name>
    <name type="common">Pseudomonas vesicularis</name>
    <dbReference type="NCBI Taxonomy" id="41276"/>
    <lineage>
        <taxon>Bacteria</taxon>
        <taxon>Pseudomonadati</taxon>
        <taxon>Pseudomonadota</taxon>
        <taxon>Alphaproteobacteria</taxon>
        <taxon>Caulobacterales</taxon>
        <taxon>Caulobacteraceae</taxon>
        <taxon>Brevundimonas</taxon>
    </lineage>
</organism>
<dbReference type="AlphaFoldDB" id="A0A7W9L646"/>
<dbReference type="RefSeq" id="WP_184279467.1">
    <property type="nucleotide sequence ID" value="NZ_JACHLJ010000002.1"/>
</dbReference>
<gene>
    <name evidence="1" type="ORF">HNP47_002066</name>
</gene>
<sequence length="111" mass="12642">MAFVAEMLPDVTPLDERTVGFPPYGTCHFAAYTDPLGAMISTPNRDDNVFGTSDWHARDRIMMFHDFGDGRVGLFVCPIKPLFEHRTIGHHGVKWPDVIKLAEFKHVFRPE</sequence>